<sequence>MFSALPSTPLLSTPFFICFYHVPPQVPLLHAQNKAKKNSPFSDGLYEAFSRDVPHSHVSLHLNTPSVFYPYTAAFCCYCCGWLLLLPFLCAVPPPCNFFFVLLLPSDPHAHMAACSGARVPRH</sequence>
<evidence type="ECO:0000256" key="1">
    <source>
        <dbReference type="SAM" id="Phobius"/>
    </source>
</evidence>
<reference evidence="2" key="1">
    <citation type="journal article" date="2012" name="Proc. Natl. Acad. Sci. U.S.A.">
        <title>Antigenic diversity is generated by distinct evolutionary mechanisms in African trypanosome species.</title>
        <authorList>
            <person name="Jackson A.P."/>
            <person name="Berry A."/>
            <person name="Aslett M."/>
            <person name="Allison H.C."/>
            <person name="Burton P."/>
            <person name="Vavrova-Anderson J."/>
            <person name="Brown R."/>
            <person name="Browne H."/>
            <person name="Corton N."/>
            <person name="Hauser H."/>
            <person name="Gamble J."/>
            <person name="Gilderthorp R."/>
            <person name="Marcello L."/>
            <person name="McQuillan J."/>
            <person name="Otto T.D."/>
            <person name="Quail M.A."/>
            <person name="Sanders M.J."/>
            <person name="van Tonder A."/>
            <person name="Ginger M.L."/>
            <person name="Field M.C."/>
            <person name="Barry J.D."/>
            <person name="Hertz-Fowler C."/>
            <person name="Berriman M."/>
        </authorList>
    </citation>
    <scope>NUCLEOTIDE SEQUENCE</scope>
    <source>
        <strain evidence="2">IL3000</strain>
    </source>
</reference>
<protein>
    <submittedName>
        <fullName evidence="2">Uncharacterized protein TCIL3000_8_6950</fullName>
    </submittedName>
</protein>
<keyword evidence="1" id="KW-0472">Membrane</keyword>
<accession>G0USV5</accession>
<keyword evidence="1" id="KW-1133">Transmembrane helix</keyword>
<evidence type="ECO:0000313" key="2">
    <source>
        <dbReference type="EMBL" id="CCC92468.1"/>
    </source>
</evidence>
<proteinExistence type="predicted"/>
<gene>
    <name evidence="2" type="ORF">TCIL3000_8_6950</name>
</gene>
<keyword evidence="1" id="KW-0812">Transmembrane</keyword>
<feature type="transmembrane region" description="Helical" evidence="1">
    <location>
        <begin position="68"/>
        <end position="92"/>
    </location>
</feature>
<dbReference type="EMBL" id="HE575321">
    <property type="protein sequence ID" value="CCC92468.1"/>
    <property type="molecule type" value="Genomic_DNA"/>
</dbReference>
<dbReference type="AlphaFoldDB" id="G0USV5"/>
<organism evidence="2">
    <name type="scientific">Trypanosoma congolense (strain IL3000)</name>
    <dbReference type="NCBI Taxonomy" id="1068625"/>
    <lineage>
        <taxon>Eukaryota</taxon>
        <taxon>Discoba</taxon>
        <taxon>Euglenozoa</taxon>
        <taxon>Kinetoplastea</taxon>
        <taxon>Metakinetoplastina</taxon>
        <taxon>Trypanosomatida</taxon>
        <taxon>Trypanosomatidae</taxon>
        <taxon>Trypanosoma</taxon>
        <taxon>Nannomonas</taxon>
    </lineage>
</organism>
<name>G0USV5_TRYCI</name>